<dbReference type="KEGG" id="tet:TTHERM_000079019"/>
<evidence type="ECO:0000313" key="2">
    <source>
        <dbReference type="EMBL" id="EWS74449.1"/>
    </source>
</evidence>
<protein>
    <submittedName>
        <fullName evidence="2">Transmembrane protein, putative</fullName>
    </submittedName>
</protein>
<evidence type="ECO:0000256" key="1">
    <source>
        <dbReference type="SAM" id="Phobius"/>
    </source>
</evidence>
<dbReference type="RefSeq" id="XP_012653026.1">
    <property type="nucleotide sequence ID" value="XM_012797572.1"/>
</dbReference>
<reference evidence="3" key="1">
    <citation type="journal article" date="2006" name="PLoS Biol.">
        <title>Macronuclear genome sequence of the ciliate Tetrahymena thermophila, a model eukaryote.</title>
        <authorList>
            <person name="Eisen J.A."/>
            <person name="Coyne R.S."/>
            <person name="Wu M."/>
            <person name="Wu D."/>
            <person name="Thiagarajan M."/>
            <person name="Wortman J.R."/>
            <person name="Badger J.H."/>
            <person name="Ren Q."/>
            <person name="Amedeo P."/>
            <person name="Jones K.M."/>
            <person name="Tallon L.J."/>
            <person name="Delcher A.L."/>
            <person name="Salzberg S.L."/>
            <person name="Silva J.C."/>
            <person name="Haas B.J."/>
            <person name="Majoros W.H."/>
            <person name="Farzad M."/>
            <person name="Carlton J.M."/>
            <person name="Smith R.K. Jr."/>
            <person name="Garg J."/>
            <person name="Pearlman R.E."/>
            <person name="Karrer K.M."/>
            <person name="Sun L."/>
            <person name="Manning G."/>
            <person name="Elde N.C."/>
            <person name="Turkewitz A.P."/>
            <person name="Asai D.J."/>
            <person name="Wilkes D.E."/>
            <person name="Wang Y."/>
            <person name="Cai H."/>
            <person name="Collins K."/>
            <person name="Stewart B.A."/>
            <person name="Lee S.R."/>
            <person name="Wilamowska K."/>
            <person name="Weinberg Z."/>
            <person name="Ruzzo W.L."/>
            <person name="Wloga D."/>
            <person name="Gaertig J."/>
            <person name="Frankel J."/>
            <person name="Tsao C.-C."/>
            <person name="Gorovsky M.A."/>
            <person name="Keeling P.J."/>
            <person name="Waller R.F."/>
            <person name="Patron N.J."/>
            <person name="Cherry J.M."/>
            <person name="Stover N.A."/>
            <person name="Krieger C.J."/>
            <person name="del Toro C."/>
            <person name="Ryder H.F."/>
            <person name="Williamson S.C."/>
            <person name="Barbeau R.A."/>
            <person name="Hamilton E.P."/>
            <person name="Orias E."/>
        </authorList>
    </citation>
    <scope>NUCLEOTIDE SEQUENCE [LARGE SCALE GENOMIC DNA]</scope>
    <source>
        <strain evidence="3">SB210</strain>
    </source>
</reference>
<feature type="transmembrane region" description="Helical" evidence="1">
    <location>
        <begin position="104"/>
        <end position="121"/>
    </location>
</feature>
<keyword evidence="1 2" id="KW-0812">Transmembrane</keyword>
<gene>
    <name evidence="2" type="ORF">TTHERM_000079019</name>
</gene>
<proteinExistence type="predicted"/>
<dbReference type="AlphaFoldDB" id="W7XJZ1"/>
<sequence>MLCFKQIIQFYKKYDTLKKLIYLKHIRIQCEIKQSQIIFGERQFLLSNQKVNFLMILKENKLISFDKEKILMALLYNQLKNYDCNSLSLNLQIERFDKNQDKQMWLNNLIAIIITIILLDAEYKMIKQKFNV</sequence>
<dbReference type="EMBL" id="GG662704">
    <property type="protein sequence ID" value="EWS74449.1"/>
    <property type="molecule type" value="Genomic_DNA"/>
</dbReference>
<dbReference type="GeneID" id="24437135"/>
<keyword evidence="1" id="KW-1133">Transmembrane helix</keyword>
<accession>W7XJZ1</accession>
<organism evidence="2 3">
    <name type="scientific">Tetrahymena thermophila (strain SB210)</name>
    <dbReference type="NCBI Taxonomy" id="312017"/>
    <lineage>
        <taxon>Eukaryota</taxon>
        <taxon>Sar</taxon>
        <taxon>Alveolata</taxon>
        <taxon>Ciliophora</taxon>
        <taxon>Intramacronucleata</taxon>
        <taxon>Oligohymenophorea</taxon>
        <taxon>Hymenostomatida</taxon>
        <taxon>Tetrahymenina</taxon>
        <taxon>Tetrahymenidae</taxon>
        <taxon>Tetrahymena</taxon>
    </lineage>
</organism>
<name>W7XJZ1_TETTS</name>
<keyword evidence="3" id="KW-1185">Reference proteome</keyword>
<dbReference type="Proteomes" id="UP000009168">
    <property type="component" value="Unassembled WGS sequence"/>
</dbReference>
<evidence type="ECO:0000313" key="3">
    <source>
        <dbReference type="Proteomes" id="UP000009168"/>
    </source>
</evidence>
<dbReference type="InParanoid" id="W7XJZ1"/>
<keyword evidence="1" id="KW-0472">Membrane</keyword>